<comment type="caution">
    <text evidence="9">The sequence shown here is derived from an EMBL/GenBank/DDBJ whole genome shotgun (WGS) entry which is preliminary data.</text>
</comment>
<evidence type="ECO:0000256" key="6">
    <source>
        <dbReference type="ARBA" id="ARBA00023316"/>
    </source>
</evidence>
<dbReference type="EC" id="4.2.2.29" evidence="7"/>
<comment type="subcellular location">
    <subcellularLocation>
        <location evidence="7">Cell membrane</location>
        <topology evidence="7">Single-pass membrane protein</topology>
    </subcellularLocation>
</comment>
<keyword evidence="2 7" id="KW-0812">Transmembrane</keyword>
<evidence type="ECO:0000256" key="8">
    <source>
        <dbReference type="SAM" id="MobiDB-lite"/>
    </source>
</evidence>
<evidence type="ECO:0000256" key="3">
    <source>
        <dbReference type="ARBA" id="ARBA00022989"/>
    </source>
</evidence>
<comment type="catalytic activity">
    <reaction evidence="7">
        <text>a peptidoglycan chain = a peptidoglycan chain with N-acetyl-1,6-anhydromuramyl-[peptide] at the reducing end + a peptidoglycan chain with N-acetylglucosamine at the non-reducing end.</text>
        <dbReference type="EC" id="4.2.2.29"/>
    </reaction>
</comment>
<proteinExistence type="inferred from homology"/>
<keyword evidence="5 7" id="KW-0456">Lyase</keyword>
<dbReference type="EMBL" id="JBHLUD010000001">
    <property type="protein sequence ID" value="MFC0540928.1"/>
    <property type="molecule type" value="Genomic_DNA"/>
</dbReference>
<keyword evidence="10" id="KW-1185">Reference proteome</keyword>
<evidence type="ECO:0000256" key="2">
    <source>
        <dbReference type="ARBA" id="ARBA00022692"/>
    </source>
</evidence>
<evidence type="ECO:0000256" key="4">
    <source>
        <dbReference type="ARBA" id="ARBA00023136"/>
    </source>
</evidence>
<dbReference type="InterPro" id="IPR003770">
    <property type="entry name" value="MLTG-like"/>
</dbReference>
<dbReference type="HAMAP" id="MF_02065">
    <property type="entry name" value="MltG"/>
    <property type="match status" value="1"/>
</dbReference>
<evidence type="ECO:0000256" key="5">
    <source>
        <dbReference type="ARBA" id="ARBA00023239"/>
    </source>
</evidence>
<dbReference type="NCBIfam" id="TIGR00247">
    <property type="entry name" value="endolytic transglycosylase MltG"/>
    <property type="match status" value="1"/>
</dbReference>
<comment type="similarity">
    <text evidence="7">Belongs to the transglycosylase MltG family.</text>
</comment>
<protein>
    <recommendedName>
        <fullName evidence="7">Endolytic murein transglycosylase</fullName>
        <ecNumber evidence="7">4.2.2.29</ecNumber>
    </recommendedName>
    <alternativeName>
        <fullName evidence="7">Peptidoglycan lytic transglycosylase</fullName>
    </alternativeName>
    <alternativeName>
        <fullName evidence="7">Peptidoglycan polymerization terminase</fullName>
    </alternativeName>
</protein>
<comment type="function">
    <text evidence="7">Functions as a peptidoglycan terminase that cleaves nascent peptidoglycan strands endolytically to terminate their elongation.</text>
</comment>
<feature type="site" description="Important for catalytic activity" evidence="7">
    <location>
        <position position="286"/>
    </location>
</feature>
<name>A0ABV6MKV1_9PSEU</name>
<feature type="region of interest" description="Disordered" evidence="8">
    <location>
        <begin position="1"/>
        <end position="30"/>
    </location>
</feature>
<organism evidence="9 10">
    <name type="scientific">Kutzneria chonburiensis</name>
    <dbReference type="NCBI Taxonomy" id="1483604"/>
    <lineage>
        <taxon>Bacteria</taxon>
        <taxon>Bacillati</taxon>
        <taxon>Actinomycetota</taxon>
        <taxon>Actinomycetes</taxon>
        <taxon>Pseudonocardiales</taxon>
        <taxon>Pseudonocardiaceae</taxon>
        <taxon>Kutzneria</taxon>
    </lineage>
</organism>
<keyword evidence="1 7" id="KW-1003">Cell membrane</keyword>
<keyword evidence="4 7" id="KW-0472">Membrane</keyword>
<reference evidence="9 10" key="1">
    <citation type="submission" date="2024-09" db="EMBL/GenBank/DDBJ databases">
        <authorList>
            <person name="Sun Q."/>
            <person name="Mori K."/>
        </authorList>
    </citation>
    <scope>NUCLEOTIDE SEQUENCE [LARGE SCALE GENOMIC DNA]</scope>
    <source>
        <strain evidence="9 10">TBRC 1432</strain>
    </source>
</reference>
<keyword evidence="3 7" id="KW-1133">Transmembrane helix</keyword>
<evidence type="ECO:0000313" key="10">
    <source>
        <dbReference type="Proteomes" id="UP001589810"/>
    </source>
</evidence>
<gene>
    <name evidence="7 9" type="primary">mltG</name>
    <name evidence="9" type="ORF">ACFFH7_05520</name>
</gene>
<dbReference type="Gene3D" id="3.30.1490.480">
    <property type="entry name" value="Endolytic murein transglycosylase"/>
    <property type="match status" value="1"/>
</dbReference>
<accession>A0ABV6MKV1</accession>
<evidence type="ECO:0000256" key="1">
    <source>
        <dbReference type="ARBA" id="ARBA00022475"/>
    </source>
</evidence>
<dbReference type="PANTHER" id="PTHR30518">
    <property type="entry name" value="ENDOLYTIC MUREIN TRANSGLYCOSYLASE"/>
    <property type="match status" value="1"/>
</dbReference>
<evidence type="ECO:0000313" key="9">
    <source>
        <dbReference type="EMBL" id="MFC0540928.1"/>
    </source>
</evidence>
<feature type="transmembrane region" description="Helical" evidence="7">
    <location>
        <begin position="37"/>
        <end position="58"/>
    </location>
</feature>
<evidence type="ECO:0000256" key="7">
    <source>
        <dbReference type="HAMAP-Rule" id="MF_02065"/>
    </source>
</evidence>
<dbReference type="Proteomes" id="UP001589810">
    <property type="component" value="Unassembled WGS sequence"/>
</dbReference>
<dbReference type="RefSeq" id="WP_273939770.1">
    <property type="nucleotide sequence ID" value="NZ_CP097263.1"/>
</dbReference>
<dbReference type="Pfam" id="PF02618">
    <property type="entry name" value="YceG"/>
    <property type="match status" value="1"/>
</dbReference>
<dbReference type="PANTHER" id="PTHR30518:SF2">
    <property type="entry name" value="ENDOLYTIC MUREIN TRANSGLYCOSYLASE"/>
    <property type="match status" value="1"/>
</dbReference>
<keyword evidence="6 7" id="KW-0961">Cell wall biogenesis/degradation</keyword>
<sequence>MNDVNDQVEQHEDGFDLFESDEDAGGRGKKRKPRRKVVLLSILLVVLIGGGWGAYYGAGSYLGIGSYGNYGGDGDQDVLVRVDNGATTRDIADMLQSQDVVRTVRAFLNASAGNAEIGNVQPGFYVMKTHMSGDAAVTRLIAPASRVGNVQIKAGTQLDDTKNPDNSVKPGILSQLAAASCVTLNGTKSCVSADDVKKAAQTADPAKLGIPSWAAPAVAKADPVHRLEGLMVSGVYDVKPGTDAVTLLRSMLTQSGAKLATLPQTSQDTGMSPYQILVIASLIEREAITSDFAKVSRVIYNRLAQGIPMGDDSTINYVLDQPLIRTSDENRAKPGPYNTYLNTGLMPTPISSPSPEALAAAQKPADGPWLFFVKCDKDGNSCFAVTQAEQDENAHKAQAAGVF</sequence>